<dbReference type="Gene3D" id="3.30.450.20">
    <property type="entry name" value="PAS domain"/>
    <property type="match status" value="1"/>
</dbReference>
<accession>A0A074LNQ2</accession>
<keyword evidence="2" id="KW-0288">FMN</keyword>
<feature type="domain" description="PAS" evidence="4">
    <location>
        <begin position="76"/>
        <end position="131"/>
    </location>
</feature>
<sequence>MSEDRLDLKHPSINLSDSGYLTPHPLMSWDISGQSPCSVIDFWNIKEDKEQLLIYAEKYGWDIDIPHILKLQYQAIILTDAYQNICWVNKGFTELTGYTDMEAMGRSPRFLQGKNTSPVATKSISKALANEKPFTKKVLNYRKNEDEYTCQLTVYPLFNKRKTITHFLALEVEVEH</sequence>
<dbReference type="PANTHER" id="PTHR47429:SF2">
    <property type="entry name" value="PROTEIN TWIN LOV 1"/>
    <property type="match status" value="1"/>
</dbReference>
<dbReference type="eggNOG" id="COG3829">
    <property type="taxonomic scope" value="Bacteria"/>
</dbReference>
<evidence type="ECO:0000256" key="1">
    <source>
        <dbReference type="ARBA" id="ARBA00022630"/>
    </source>
</evidence>
<evidence type="ECO:0000259" key="4">
    <source>
        <dbReference type="PROSITE" id="PS50112"/>
    </source>
</evidence>
<dbReference type="Proteomes" id="UP000027821">
    <property type="component" value="Unassembled WGS sequence"/>
</dbReference>
<dbReference type="SUPFAM" id="SSF55785">
    <property type="entry name" value="PYP-like sensor domain (PAS domain)"/>
    <property type="match status" value="1"/>
</dbReference>
<dbReference type="NCBIfam" id="TIGR00229">
    <property type="entry name" value="sensory_box"/>
    <property type="match status" value="1"/>
</dbReference>
<keyword evidence="1" id="KW-0285">Flavoprotein</keyword>
<dbReference type="Pfam" id="PF13426">
    <property type="entry name" value="PAS_9"/>
    <property type="match status" value="1"/>
</dbReference>
<organism evidence="5 6">
    <name type="scientific">Anditalea andensis</name>
    <dbReference type="NCBI Taxonomy" id="1048983"/>
    <lineage>
        <taxon>Bacteria</taxon>
        <taxon>Pseudomonadati</taxon>
        <taxon>Bacteroidota</taxon>
        <taxon>Cytophagia</taxon>
        <taxon>Cytophagales</taxon>
        <taxon>Cytophagaceae</taxon>
        <taxon>Anditalea</taxon>
    </lineage>
</organism>
<protein>
    <recommendedName>
        <fullName evidence="4">PAS domain-containing protein</fullName>
    </recommendedName>
</protein>
<dbReference type="STRING" id="1048983.EL17_00185"/>
<proteinExistence type="predicted"/>
<dbReference type="AlphaFoldDB" id="A0A074LNQ2"/>
<name>A0A074LNQ2_9BACT</name>
<evidence type="ECO:0000313" key="6">
    <source>
        <dbReference type="Proteomes" id="UP000027821"/>
    </source>
</evidence>
<keyword evidence="6" id="KW-1185">Reference proteome</keyword>
<dbReference type="RefSeq" id="WP_164674904.1">
    <property type="nucleotide sequence ID" value="NZ_JMIH01000010.1"/>
</dbReference>
<dbReference type="PANTHER" id="PTHR47429">
    <property type="entry name" value="PROTEIN TWIN LOV 1"/>
    <property type="match status" value="1"/>
</dbReference>
<dbReference type="PROSITE" id="PS50112">
    <property type="entry name" value="PAS"/>
    <property type="match status" value="1"/>
</dbReference>
<dbReference type="InterPro" id="IPR035965">
    <property type="entry name" value="PAS-like_dom_sf"/>
</dbReference>
<reference evidence="5 6" key="1">
    <citation type="submission" date="2014-04" db="EMBL/GenBank/DDBJ databases">
        <title>Characterization and application of a salt tolerant electro-active bacterium.</title>
        <authorList>
            <person name="Yang L."/>
            <person name="Wei S."/>
            <person name="Tay Q.X.M."/>
        </authorList>
    </citation>
    <scope>NUCLEOTIDE SEQUENCE [LARGE SCALE GENOMIC DNA]</scope>
    <source>
        <strain evidence="5 6">LY1</strain>
    </source>
</reference>
<evidence type="ECO:0000256" key="3">
    <source>
        <dbReference type="ARBA" id="ARBA00022991"/>
    </source>
</evidence>
<dbReference type="EMBL" id="JMIH01000010">
    <property type="protein sequence ID" value="KEO75547.1"/>
    <property type="molecule type" value="Genomic_DNA"/>
</dbReference>
<keyword evidence="3" id="KW-0157">Chromophore</keyword>
<evidence type="ECO:0000256" key="2">
    <source>
        <dbReference type="ARBA" id="ARBA00022643"/>
    </source>
</evidence>
<evidence type="ECO:0000313" key="5">
    <source>
        <dbReference type="EMBL" id="KEO75547.1"/>
    </source>
</evidence>
<dbReference type="InterPro" id="IPR000014">
    <property type="entry name" value="PAS"/>
</dbReference>
<comment type="caution">
    <text evidence="5">The sequence shown here is derived from an EMBL/GenBank/DDBJ whole genome shotgun (WGS) entry which is preliminary data.</text>
</comment>
<gene>
    <name evidence="5" type="ORF">EL17_00185</name>
</gene>